<gene>
    <name evidence="2" type="ORF">GCM10022226_13380</name>
</gene>
<comment type="caution">
    <text evidence="2">The sequence shown here is derived from an EMBL/GenBank/DDBJ whole genome shotgun (WGS) entry which is preliminary data.</text>
</comment>
<feature type="transmembrane region" description="Helical" evidence="1">
    <location>
        <begin position="50"/>
        <end position="68"/>
    </location>
</feature>
<dbReference type="EMBL" id="BAAAZR010000002">
    <property type="protein sequence ID" value="GAA3795344.1"/>
    <property type="molecule type" value="Genomic_DNA"/>
</dbReference>
<accession>A0ABP7HLK1</accession>
<evidence type="ECO:0000256" key="1">
    <source>
        <dbReference type="SAM" id="Phobius"/>
    </source>
</evidence>
<feature type="transmembrane region" description="Helical" evidence="1">
    <location>
        <begin position="88"/>
        <end position="112"/>
    </location>
</feature>
<feature type="transmembrane region" description="Helical" evidence="1">
    <location>
        <begin position="23"/>
        <end position="43"/>
    </location>
</feature>
<evidence type="ECO:0008006" key="4">
    <source>
        <dbReference type="Google" id="ProtNLM"/>
    </source>
</evidence>
<protein>
    <recommendedName>
        <fullName evidence="4">Membrane transporter protein</fullName>
    </recommendedName>
</protein>
<reference evidence="3" key="1">
    <citation type="journal article" date="2019" name="Int. J. Syst. Evol. Microbiol.">
        <title>The Global Catalogue of Microorganisms (GCM) 10K type strain sequencing project: providing services to taxonomists for standard genome sequencing and annotation.</title>
        <authorList>
            <consortium name="The Broad Institute Genomics Platform"/>
            <consortium name="The Broad Institute Genome Sequencing Center for Infectious Disease"/>
            <person name="Wu L."/>
            <person name="Ma J."/>
        </authorList>
    </citation>
    <scope>NUCLEOTIDE SEQUENCE [LARGE SCALE GENOMIC DNA]</scope>
    <source>
        <strain evidence="3">JCM 16908</strain>
    </source>
</reference>
<organism evidence="2 3">
    <name type="scientific">Sphaerisporangium flaviroseum</name>
    <dbReference type="NCBI Taxonomy" id="509199"/>
    <lineage>
        <taxon>Bacteria</taxon>
        <taxon>Bacillati</taxon>
        <taxon>Actinomycetota</taxon>
        <taxon>Actinomycetes</taxon>
        <taxon>Streptosporangiales</taxon>
        <taxon>Streptosporangiaceae</taxon>
        <taxon>Sphaerisporangium</taxon>
    </lineage>
</organism>
<name>A0ABP7HLK1_9ACTN</name>
<evidence type="ECO:0000313" key="3">
    <source>
        <dbReference type="Proteomes" id="UP001500888"/>
    </source>
</evidence>
<sequence>MMSVAPLILLEQAFDEPWLWPRVMVGAGIGTSVVAVPAALALVQKIRRTALGVLALVVAAAILTTGAMKRFNGRHEPIPLGKVGQAELAGLLAAIVALGVVAVLAMGAHGVVGQARGRRHRGRVEELAPNTYTATCACGWRGKSRQDTSAAFVDAGNHANKVDITIRKQDFFS</sequence>
<keyword evidence="1" id="KW-0812">Transmembrane</keyword>
<evidence type="ECO:0000313" key="2">
    <source>
        <dbReference type="EMBL" id="GAA3795344.1"/>
    </source>
</evidence>
<keyword evidence="1" id="KW-0472">Membrane</keyword>
<dbReference type="Proteomes" id="UP001500888">
    <property type="component" value="Unassembled WGS sequence"/>
</dbReference>
<proteinExistence type="predicted"/>
<keyword evidence="1" id="KW-1133">Transmembrane helix</keyword>
<keyword evidence="3" id="KW-1185">Reference proteome</keyword>